<dbReference type="Proteomes" id="UP000224303">
    <property type="component" value="Unassembled WGS sequence"/>
</dbReference>
<feature type="non-terminal residue" evidence="1">
    <location>
        <position position="1"/>
    </location>
</feature>
<name>A0A2G0E6E4_ENTFC</name>
<accession>A0A2G0E6E4</accession>
<comment type="caution">
    <text evidence="1">The sequence shown here is derived from an EMBL/GenBank/DDBJ whole genome shotgun (WGS) entry which is preliminary data.</text>
</comment>
<protein>
    <submittedName>
        <fullName evidence="1">Uncharacterized protein</fullName>
    </submittedName>
</protein>
<sequence length="71" mass="8652">IIVPNQMNKFEILLMRQYLHHILVFHEHNLHNMNGYYFFWFESQYVEDHSTLFHHKVISSGGIILILRRKG</sequence>
<organism evidence="1 2">
    <name type="scientific">Enterococcus faecium</name>
    <name type="common">Streptococcus faecium</name>
    <dbReference type="NCBI Taxonomy" id="1352"/>
    <lineage>
        <taxon>Bacteria</taxon>
        <taxon>Bacillati</taxon>
        <taxon>Bacillota</taxon>
        <taxon>Bacilli</taxon>
        <taxon>Lactobacillales</taxon>
        <taxon>Enterococcaceae</taxon>
        <taxon>Enterococcus</taxon>
    </lineage>
</organism>
<proteinExistence type="predicted"/>
<evidence type="ECO:0000313" key="2">
    <source>
        <dbReference type="Proteomes" id="UP000224303"/>
    </source>
</evidence>
<evidence type="ECO:0000313" key="1">
    <source>
        <dbReference type="EMBL" id="PHL20053.1"/>
    </source>
</evidence>
<dbReference type="AlphaFoldDB" id="A0A2G0E6E4"/>
<reference evidence="1 2" key="1">
    <citation type="submission" date="2017-10" db="EMBL/GenBank/DDBJ databases">
        <title>Draft genomes of the Enterococcus faecium isolated from human feces before and after Helicobacter pylori eradication therapy.</title>
        <authorList>
            <person name="Prianichniikov N.A."/>
            <person name="Glushchenko O.E."/>
            <person name="Malakhova M.V."/>
        </authorList>
    </citation>
    <scope>NUCLEOTIDE SEQUENCE [LARGE SCALE GENOMIC DNA]</scope>
    <source>
        <strain evidence="1 2">Hp_5-7</strain>
    </source>
</reference>
<gene>
    <name evidence="1" type="ORF">CQR37_16690</name>
</gene>
<dbReference type="EMBL" id="PCGC01000433">
    <property type="protein sequence ID" value="PHL20053.1"/>
    <property type="molecule type" value="Genomic_DNA"/>
</dbReference>